<evidence type="ECO:0000313" key="2">
    <source>
        <dbReference type="Proteomes" id="UP001281147"/>
    </source>
</evidence>
<name>A0ACC3NAB4_9PEZI</name>
<reference evidence="1" key="1">
    <citation type="submission" date="2023-07" db="EMBL/GenBank/DDBJ databases">
        <title>Black Yeasts Isolated from many extreme environments.</title>
        <authorList>
            <person name="Coleine C."/>
            <person name="Stajich J.E."/>
            <person name="Selbmann L."/>
        </authorList>
    </citation>
    <scope>NUCLEOTIDE SEQUENCE</scope>
    <source>
        <strain evidence="1">CCFEE 5714</strain>
    </source>
</reference>
<sequence length="318" mass="36379">MGVIVSTGVATSPFFLASGIIGMISFAFTLGTFFKVVWVNLETLGEAEHEVHSYLTNLRTELLEERASLRNMKKGVKKHRKAMSKENGGSMMGMELDEITLKTMSDSVRHLIRRFRDLEKPFLGDGEMGIREAPNHRKRARQRNSSLSPSRYDHAAYASPPEKSSPRARSNHDRDPQMEEDVDEDAYWTQRTNYADLTLHRRLIWLRKKAEAQNLVQYLSRVQIRRIARQVGGMTVLMHEYGCGTLELNETVRRIDERSSSQRINHPMCPNATGLKALEHDSHAVEDIQIRSVSVFLKGEAKDVRMISQRLRDKIVTT</sequence>
<keyword evidence="2" id="KW-1185">Reference proteome</keyword>
<organism evidence="1 2">
    <name type="scientific">Vermiconidia calcicola</name>
    <dbReference type="NCBI Taxonomy" id="1690605"/>
    <lineage>
        <taxon>Eukaryota</taxon>
        <taxon>Fungi</taxon>
        <taxon>Dikarya</taxon>
        <taxon>Ascomycota</taxon>
        <taxon>Pezizomycotina</taxon>
        <taxon>Dothideomycetes</taxon>
        <taxon>Dothideomycetidae</taxon>
        <taxon>Mycosphaerellales</taxon>
        <taxon>Extremaceae</taxon>
        <taxon>Vermiconidia</taxon>
    </lineage>
</organism>
<dbReference type="EMBL" id="JAUTXU010000063">
    <property type="protein sequence ID" value="KAK3713371.1"/>
    <property type="molecule type" value="Genomic_DNA"/>
</dbReference>
<protein>
    <submittedName>
        <fullName evidence="1">Uncharacterized protein</fullName>
    </submittedName>
</protein>
<proteinExistence type="predicted"/>
<accession>A0ACC3NAB4</accession>
<dbReference type="Proteomes" id="UP001281147">
    <property type="component" value="Unassembled WGS sequence"/>
</dbReference>
<evidence type="ECO:0000313" key="1">
    <source>
        <dbReference type="EMBL" id="KAK3713371.1"/>
    </source>
</evidence>
<gene>
    <name evidence="1" type="ORF">LTR37_008563</name>
</gene>
<comment type="caution">
    <text evidence="1">The sequence shown here is derived from an EMBL/GenBank/DDBJ whole genome shotgun (WGS) entry which is preliminary data.</text>
</comment>